<protein>
    <recommendedName>
        <fullName evidence="5 6">Ribonuclease P/MRP protein subunit POP5</fullName>
    </recommendedName>
</protein>
<dbReference type="GO" id="GO:0006364">
    <property type="term" value="P:rRNA processing"/>
    <property type="evidence" value="ECO:0007669"/>
    <property type="project" value="UniProtKB-KW"/>
</dbReference>
<name>A0A9N9XQH0_PHYSR</name>
<dbReference type="Gene3D" id="3.30.70.3250">
    <property type="entry name" value="Ribonuclease P, Pop5 subunit"/>
    <property type="match status" value="1"/>
</dbReference>
<evidence type="ECO:0000256" key="5">
    <source>
        <dbReference type="ARBA" id="ARBA00044198"/>
    </source>
</evidence>
<dbReference type="PIRSF" id="PIRSF023803">
    <property type="entry name" value="Ribonuclease_P_prd"/>
    <property type="match status" value="1"/>
</dbReference>
<dbReference type="GO" id="GO:0005730">
    <property type="term" value="C:nucleolus"/>
    <property type="evidence" value="ECO:0007669"/>
    <property type="project" value="UniProtKB-SubCell"/>
</dbReference>
<dbReference type="Pfam" id="PF01900">
    <property type="entry name" value="RNase_P_Rpp14"/>
    <property type="match status" value="1"/>
</dbReference>
<evidence type="ECO:0000256" key="3">
    <source>
        <dbReference type="ARBA" id="ARBA00022694"/>
    </source>
</evidence>
<evidence type="ECO:0000256" key="6">
    <source>
        <dbReference type="PIRNR" id="PIRNR023803"/>
    </source>
</evidence>
<dbReference type="OrthoDB" id="277888at2759"/>
<dbReference type="GO" id="GO:0033204">
    <property type="term" value="F:ribonuclease P RNA binding"/>
    <property type="evidence" value="ECO:0007669"/>
    <property type="project" value="InterPro"/>
</dbReference>
<proteinExistence type="inferred from homology"/>
<dbReference type="EMBL" id="OU900097">
    <property type="protein sequence ID" value="CAG9860982.1"/>
    <property type="molecule type" value="Genomic_DNA"/>
</dbReference>
<evidence type="ECO:0000256" key="4">
    <source>
        <dbReference type="ARBA" id="ARBA00023242"/>
    </source>
</evidence>
<keyword evidence="8" id="KW-1185">Reference proteome</keyword>
<organism evidence="7 8">
    <name type="scientific">Phyllotreta striolata</name>
    <name type="common">Striped flea beetle</name>
    <name type="synonym">Crioceris striolata</name>
    <dbReference type="NCBI Taxonomy" id="444603"/>
    <lineage>
        <taxon>Eukaryota</taxon>
        <taxon>Metazoa</taxon>
        <taxon>Ecdysozoa</taxon>
        <taxon>Arthropoda</taxon>
        <taxon>Hexapoda</taxon>
        <taxon>Insecta</taxon>
        <taxon>Pterygota</taxon>
        <taxon>Neoptera</taxon>
        <taxon>Endopterygota</taxon>
        <taxon>Coleoptera</taxon>
        <taxon>Polyphaga</taxon>
        <taxon>Cucujiformia</taxon>
        <taxon>Chrysomeloidea</taxon>
        <taxon>Chrysomelidae</taxon>
        <taxon>Galerucinae</taxon>
        <taxon>Alticini</taxon>
        <taxon>Phyllotreta</taxon>
    </lineage>
</organism>
<evidence type="ECO:0000256" key="2">
    <source>
        <dbReference type="ARBA" id="ARBA00022552"/>
    </source>
</evidence>
<evidence type="ECO:0000256" key="1">
    <source>
        <dbReference type="ARBA" id="ARBA00010800"/>
    </source>
</evidence>
<dbReference type="SUPFAM" id="SSF160350">
    <property type="entry name" value="Rnp2-like"/>
    <property type="match status" value="1"/>
</dbReference>
<comment type="function">
    <text evidence="6">Component of ribonuclease P, a protein complex that generates mature tRNA molecules by cleaving their 5'-ends.</text>
</comment>
<dbReference type="GO" id="GO:0001682">
    <property type="term" value="P:tRNA 5'-leader removal"/>
    <property type="evidence" value="ECO:0007669"/>
    <property type="project" value="InterPro"/>
</dbReference>
<keyword evidence="4 6" id="KW-0539">Nucleus</keyword>
<dbReference type="InterPro" id="IPR038085">
    <property type="entry name" value="Rnp2-like_sf"/>
</dbReference>
<comment type="subcellular location">
    <subcellularLocation>
        <location evidence="6">Nucleus</location>
        <location evidence="6">Nucleolus</location>
    </subcellularLocation>
</comment>
<sequence>MVRVKLRYIVVEINPTRKQQSSEFTVKHVSIFQALADQVQKIHGDFGAAAIRAGFVVRYINEHTRIAFIRARKGPHRFVTSVIPLIKTIEGKEVFITTLYTGATLRQCYIYLKQYQQKKLDKFCSTLNTEEEKSHLKEVMLNLDSFVNAIQ</sequence>
<dbReference type="AlphaFoldDB" id="A0A9N9XQH0"/>
<reference evidence="7" key="1">
    <citation type="submission" date="2022-01" db="EMBL/GenBank/DDBJ databases">
        <authorList>
            <person name="King R."/>
        </authorList>
    </citation>
    <scope>NUCLEOTIDE SEQUENCE</scope>
</reference>
<dbReference type="PANTHER" id="PTHR48414">
    <property type="entry name" value="POP5 HOMOLOG, RIBONUCLEASE P_MRP SUBUNIT"/>
    <property type="match status" value="1"/>
</dbReference>
<dbReference type="InterPro" id="IPR016819">
    <property type="entry name" value="RNase_P/MRP_POP5"/>
</dbReference>
<evidence type="ECO:0000313" key="7">
    <source>
        <dbReference type="EMBL" id="CAG9860982.1"/>
    </source>
</evidence>
<dbReference type="PANTHER" id="PTHR48414:SF1">
    <property type="entry name" value="POP5 HOMOLOG, RIBONUCLEASE P_MRP SUBUNIT"/>
    <property type="match status" value="1"/>
</dbReference>
<accession>A0A9N9XQH0</accession>
<gene>
    <name evidence="7" type="ORF">PHYEVI_LOCUS7329</name>
</gene>
<dbReference type="Proteomes" id="UP001153712">
    <property type="component" value="Chromosome 4"/>
</dbReference>
<comment type="similarity">
    <text evidence="1 6">Belongs to the eukaryotic/archaeal RNase P protein component 2 family.</text>
</comment>
<dbReference type="GO" id="GO:0030677">
    <property type="term" value="C:ribonuclease P complex"/>
    <property type="evidence" value="ECO:0007669"/>
    <property type="project" value="InterPro"/>
</dbReference>
<dbReference type="InterPro" id="IPR002759">
    <property type="entry name" value="Pop5/Rpp14/Rnp2-like"/>
</dbReference>
<keyword evidence="3 6" id="KW-0819">tRNA processing</keyword>
<keyword evidence="2" id="KW-0698">rRNA processing</keyword>
<evidence type="ECO:0000313" key="8">
    <source>
        <dbReference type="Proteomes" id="UP001153712"/>
    </source>
</evidence>